<evidence type="ECO:0000313" key="5">
    <source>
        <dbReference type="EMBL" id="EFG03567.2"/>
    </source>
</evidence>
<geneLocation type="plasmid" evidence="5 6">
    <name>pSCL4</name>
</geneLocation>
<dbReference type="AlphaFoldDB" id="B5GW37"/>
<dbReference type="Gene3D" id="2.60.20.10">
    <property type="entry name" value="Crystallins"/>
    <property type="match status" value="1"/>
</dbReference>
<keyword evidence="2" id="KW-0677">Repeat</keyword>
<dbReference type="EMBL" id="CM000914">
    <property type="protein sequence ID" value="EFG03567.2"/>
    <property type="molecule type" value="Genomic_DNA"/>
</dbReference>
<evidence type="ECO:0000256" key="1">
    <source>
        <dbReference type="ARBA" id="ARBA00009646"/>
    </source>
</evidence>
<sequence length="140" mass="14937">MFQRIRWASLAAAGASLALLLGTAGTADASPNAVRVAVLYEHHNFEGESVALYADTCRGNPVPQYQNAPEGWNDRVTSMQIFVSCDIVIHEHGFQSGRSARLKSGSYANLGNSHGFNDTISSFSFLRPWAGVAPGRAPAG</sequence>
<name>B5GW37_STRCL</name>
<organism evidence="5 6">
    <name type="scientific">Streptomyces clavuligerus</name>
    <dbReference type="NCBI Taxonomy" id="1901"/>
    <lineage>
        <taxon>Bacteria</taxon>
        <taxon>Bacillati</taxon>
        <taxon>Actinomycetota</taxon>
        <taxon>Actinomycetes</taxon>
        <taxon>Kitasatosporales</taxon>
        <taxon>Streptomycetaceae</taxon>
        <taxon>Streptomyces</taxon>
    </lineage>
</organism>
<dbReference type="InterPro" id="IPR011024">
    <property type="entry name" value="G_crystallin-like"/>
</dbReference>
<evidence type="ECO:0000256" key="2">
    <source>
        <dbReference type="ARBA" id="ARBA00022737"/>
    </source>
</evidence>
<keyword evidence="6" id="KW-1185">Reference proteome</keyword>
<keyword evidence="3" id="KW-0732">Signal</keyword>
<keyword evidence="5" id="KW-0614">Plasmid</keyword>
<proteinExistence type="inferred from homology"/>
<evidence type="ECO:0000259" key="4">
    <source>
        <dbReference type="SMART" id="SM00247"/>
    </source>
</evidence>
<evidence type="ECO:0000313" key="6">
    <source>
        <dbReference type="Proteomes" id="UP000002357"/>
    </source>
</evidence>
<accession>B5GW37</accession>
<gene>
    <name evidence="5" type="ORF">SCLAV_p0076</name>
</gene>
<dbReference type="InterPro" id="IPR001064">
    <property type="entry name" value="Beta/gamma_crystallin"/>
</dbReference>
<protein>
    <recommendedName>
        <fullName evidence="4">Beta/gamma crystallin 'Greek key' domain-containing protein</fullName>
    </recommendedName>
</protein>
<dbReference type="SUPFAM" id="SSF49695">
    <property type="entry name" value="gamma-Crystallin-like"/>
    <property type="match status" value="1"/>
</dbReference>
<dbReference type="GeneID" id="93733330"/>
<dbReference type="SMART" id="SM00247">
    <property type="entry name" value="XTALbg"/>
    <property type="match status" value="1"/>
</dbReference>
<comment type="similarity">
    <text evidence="1">Belongs to the beta/gamma-crystallin family.</text>
</comment>
<dbReference type="RefSeq" id="WP_003956081.1">
    <property type="nucleotide sequence ID" value="NZ_CM000914.1"/>
</dbReference>
<reference evidence="5 6" key="1">
    <citation type="journal article" date="2010" name="Genome Biol. Evol.">
        <title>The sequence of a 1.8-mb bacterial linear plasmid reveals a rich evolutionary reservoir of secondary metabolic pathways.</title>
        <authorList>
            <person name="Medema M.H."/>
            <person name="Trefzer A."/>
            <person name="Kovalchuk A."/>
            <person name="van den Berg M."/>
            <person name="Mueller U."/>
            <person name="Heijne W."/>
            <person name="Wu L."/>
            <person name="Alam M.T."/>
            <person name="Ronning C.M."/>
            <person name="Nierman W.C."/>
            <person name="Bovenberg R.A.L."/>
            <person name="Breitling R."/>
            <person name="Takano E."/>
        </authorList>
    </citation>
    <scope>NUCLEOTIDE SEQUENCE [LARGE SCALE GENOMIC DNA]</scope>
    <source>
        <strain evidence="6">ATCC 27064 / DSM 738 / JCM 4710 / NBRC 13307 / NCIMB 12785 / NRRL 3585 / VKM Ac-602</strain>
        <plasmid evidence="5">pSCL4</plasmid>
    </source>
</reference>
<feature type="signal peptide" evidence="3">
    <location>
        <begin position="1"/>
        <end position="29"/>
    </location>
</feature>
<feature type="domain" description="Beta/gamma crystallin 'Greek key'" evidence="4">
    <location>
        <begin position="36"/>
        <end position="126"/>
    </location>
</feature>
<feature type="chain" id="PRO_5010825033" description="Beta/gamma crystallin 'Greek key' domain-containing protein" evidence="3">
    <location>
        <begin position="30"/>
        <end position="140"/>
    </location>
</feature>
<evidence type="ECO:0000256" key="3">
    <source>
        <dbReference type="SAM" id="SignalP"/>
    </source>
</evidence>
<dbReference type="Proteomes" id="UP000002357">
    <property type="component" value="Plasmid pSCL4"/>
</dbReference>
<dbReference type="OrthoDB" id="4260523at2"/>